<evidence type="ECO:0000313" key="2">
    <source>
        <dbReference type="Proteomes" id="UP000037151"/>
    </source>
</evidence>
<accession>A0A0L0JRR7</accession>
<protein>
    <submittedName>
        <fullName evidence="1">Uncharacterized protein</fullName>
    </submittedName>
</protein>
<dbReference type="PATRIC" id="fig|42234.21.peg.6953"/>
<dbReference type="RefSeq" id="WP_050373981.1">
    <property type="nucleotide sequence ID" value="NZ_KQ257831.1"/>
</dbReference>
<dbReference type="OrthoDB" id="9877186at2"/>
<name>A0A0L0JRR7_9ACTN</name>
<proteinExistence type="predicted"/>
<comment type="caution">
    <text evidence="1">The sequence shown here is derived from an EMBL/GenBank/DDBJ whole genome shotgun (WGS) entry which is preliminary data.</text>
</comment>
<reference evidence="2" key="1">
    <citation type="submission" date="2014-07" db="EMBL/GenBank/DDBJ databases">
        <title>Genome sequencing of plant-pathogenic Streptomyces species.</title>
        <authorList>
            <person name="Harrison J."/>
            <person name="Sapp M."/>
            <person name="Thwaites R."/>
            <person name="Studholme D.J."/>
        </authorList>
    </citation>
    <scope>NUCLEOTIDE SEQUENCE [LARGE SCALE GENOMIC DNA]</scope>
    <source>
        <strain evidence="2">NCPPB 4445</strain>
    </source>
</reference>
<dbReference type="AlphaFoldDB" id="A0A0L0JRR7"/>
<dbReference type="Proteomes" id="UP000037151">
    <property type="component" value="Unassembled WGS sequence"/>
</dbReference>
<dbReference type="EMBL" id="JPPY01000191">
    <property type="protein sequence ID" value="KND28184.1"/>
    <property type="molecule type" value="Genomic_DNA"/>
</dbReference>
<organism evidence="1 2">
    <name type="scientific">Streptomyces acidiscabies</name>
    <dbReference type="NCBI Taxonomy" id="42234"/>
    <lineage>
        <taxon>Bacteria</taxon>
        <taxon>Bacillati</taxon>
        <taxon>Actinomycetota</taxon>
        <taxon>Actinomycetes</taxon>
        <taxon>Kitasatosporales</taxon>
        <taxon>Streptomycetaceae</taxon>
        <taxon>Streptomyces</taxon>
    </lineage>
</organism>
<evidence type="ECO:0000313" key="1">
    <source>
        <dbReference type="EMBL" id="KND28184.1"/>
    </source>
</evidence>
<sequence length="578" mass="63374">MRLTVVNANPAVPLWTHFLLRKWTATVETRARGAGAGQPVPVPVGPSGFTADLPPDTAWLRLVIDASVDVDRTTYQLLRIQQEFTVTPDDRLVPLGWRKGPAYDPLGRPKGIPALHPLLDVTGSTVALDVRFVDITDLYNALHGRSAWAQVMNLLRGTDRTIRALASLGGHPLVWYAVLPASTYTLPRIKPAVMIMPADYGAISYDNSLAGLRSSLHGVSVVTPDNNLQSGLEILARLLTEPLTDDRYEKLLGPYIEVRKTFRGDPNALPGPLHHFRGVLSYLPGKVPVPQYWDVPLGFERAVHDEKYVLLVPLMNGGDGGVLLQRGLDDLTAGAVKAVYTHGTVLDVDSLAVDKPVLMAYSQSGGNAFTSAGNNLRAIGGLVLFETVYTNEYPRDAKNSRLLLGKDVIPKLLKENVKVVVIGRWREHPRSFLPDGKLLRGITVFPDAANYYLLDYPLPPDGRLSSAHPVVVLRYSRLVDGKHDKALDLILGSEDPAHLDDPTARSEAAVEASIAGYRKAGLSDESIVRRVFSMEYVPERRGAYYPHNLILAGGQHLDTKTRTYRGFVQEALRVFGAP</sequence>
<gene>
    <name evidence="1" type="ORF">IQ63_33745</name>
</gene>